<dbReference type="EMBL" id="GG745339">
    <property type="protein sequence ID" value="KNE61970.1"/>
    <property type="molecule type" value="Genomic_DNA"/>
</dbReference>
<dbReference type="PANTHER" id="PTHR17598">
    <property type="entry name" value="DNA POLYMERASE DELTA SUBUNIT 3"/>
    <property type="match status" value="1"/>
</dbReference>
<dbReference type="GO" id="GO:0043625">
    <property type="term" value="C:delta DNA polymerase complex"/>
    <property type="evidence" value="ECO:0007669"/>
    <property type="project" value="InterPro"/>
</dbReference>
<gene>
    <name evidence="6" type="ORF">AMAG_07234</name>
</gene>
<proteinExistence type="predicted"/>
<feature type="compositionally biased region" description="Low complexity" evidence="5">
    <location>
        <begin position="296"/>
        <end position="316"/>
    </location>
</feature>
<dbReference type="AlphaFoldDB" id="A0A0L0SI02"/>
<feature type="compositionally biased region" description="Acidic residues" evidence="5">
    <location>
        <begin position="398"/>
        <end position="408"/>
    </location>
</feature>
<feature type="region of interest" description="Disordered" evidence="5">
    <location>
        <begin position="296"/>
        <end position="469"/>
    </location>
</feature>
<feature type="compositionally biased region" description="Low complexity" evidence="5">
    <location>
        <begin position="430"/>
        <end position="452"/>
    </location>
</feature>
<feature type="compositionally biased region" description="Low complexity" evidence="5">
    <location>
        <begin position="242"/>
        <end position="269"/>
    </location>
</feature>
<dbReference type="STRING" id="578462.A0A0L0SI02"/>
<name>A0A0L0SI02_ALLM3</name>
<dbReference type="Proteomes" id="UP000054350">
    <property type="component" value="Unassembled WGS sequence"/>
</dbReference>
<dbReference type="GO" id="GO:0006297">
    <property type="term" value="P:nucleotide-excision repair, DNA gap filling"/>
    <property type="evidence" value="ECO:0007669"/>
    <property type="project" value="TreeGrafter"/>
</dbReference>
<dbReference type="GO" id="GO:0006271">
    <property type="term" value="P:DNA strand elongation involved in DNA replication"/>
    <property type="evidence" value="ECO:0007669"/>
    <property type="project" value="TreeGrafter"/>
</dbReference>
<protein>
    <recommendedName>
        <fullName evidence="2">DNA polymerase delta subunit 3</fullName>
    </recommendedName>
</protein>
<accession>A0A0L0SI02</accession>
<evidence type="ECO:0000256" key="4">
    <source>
        <dbReference type="ARBA" id="ARBA00023242"/>
    </source>
</evidence>
<organism evidence="6 7">
    <name type="scientific">Allomyces macrogynus (strain ATCC 38327)</name>
    <name type="common">Allomyces javanicus var. macrogynus</name>
    <dbReference type="NCBI Taxonomy" id="578462"/>
    <lineage>
        <taxon>Eukaryota</taxon>
        <taxon>Fungi</taxon>
        <taxon>Fungi incertae sedis</taxon>
        <taxon>Blastocladiomycota</taxon>
        <taxon>Blastocladiomycetes</taxon>
        <taxon>Blastocladiales</taxon>
        <taxon>Blastocladiaceae</taxon>
        <taxon>Allomyces</taxon>
    </lineage>
</organism>
<evidence type="ECO:0000256" key="3">
    <source>
        <dbReference type="ARBA" id="ARBA00022705"/>
    </source>
</evidence>
<feature type="region of interest" description="Disordered" evidence="5">
    <location>
        <begin position="503"/>
        <end position="546"/>
    </location>
</feature>
<sequence>MSNIGSRSRWLVVQELITSRGGLMRGALDRDDRRSSRVKSSRNCNHHIHAVPTKRAAIFPHDIQQQGPVSAQYSGLIFQRGFGPFPTITTTMDSTEMIDITILHDGQPVTYKWLSRELQVTAREAQLLLAKYVEDKKAAGTAMVPLFCVTVRDDRTGNRQIALLTEAELGSLMGAPGQTIVGWHVYSDKGLLQTIDRPTFDTPSANHSLITCPGISLLARPTMLAHLLAGTTAPTFTQITTTSAPKKLAPQKPSAPASAPAPAAKTTPKVSGPARDFFGSAAARAKKGSASALASSSTENAAGPSAAASSSSAPAALTKKDAPVKPAAKPAAKPDAKPAPTKASASKPATSKSAASSSTDTSIRAAIRVTSRDGVDADDDDDFEPHRVIEKKKRIITDDDDEDDDAEMAEAAPAPPAIQDLSELFDLDLPTAEEPTAAGGEGEGQPAEPAPARRVKRKRHVKQSHTYVDDRGRFVTEDVVESEEYSEDEVVMQPPLAKMAKLAVTPPAAADEASEAAPKAPAKGKGKASKKGGGEQKSLLSFFARK</sequence>
<reference evidence="6 7" key="1">
    <citation type="submission" date="2009-11" db="EMBL/GenBank/DDBJ databases">
        <title>Annotation of Allomyces macrogynus ATCC 38327.</title>
        <authorList>
            <consortium name="The Broad Institute Genome Sequencing Platform"/>
            <person name="Russ C."/>
            <person name="Cuomo C."/>
            <person name="Burger G."/>
            <person name="Gray M.W."/>
            <person name="Holland P.W.H."/>
            <person name="King N."/>
            <person name="Lang F.B.F."/>
            <person name="Roger A.J."/>
            <person name="Ruiz-Trillo I."/>
            <person name="Young S.K."/>
            <person name="Zeng Q."/>
            <person name="Gargeya S."/>
            <person name="Fitzgerald M."/>
            <person name="Haas B."/>
            <person name="Abouelleil A."/>
            <person name="Alvarado L."/>
            <person name="Arachchi H.M."/>
            <person name="Berlin A."/>
            <person name="Chapman S.B."/>
            <person name="Gearin G."/>
            <person name="Goldberg J."/>
            <person name="Griggs A."/>
            <person name="Gujja S."/>
            <person name="Hansen M."/>
            <person name="Heiman D."/>
            <person name="Howarth C."/>
            <person name="Larimer J."/>
            <person name="Lui A."/>
            <person name="MacDonald P.J.P."/>
            <person name="McCowen C."/>
            <person name="Montmayeur A."/>
            <person name="Murphy C."/>
            <person name="Neiman D."/>
            <person name="Pearson M."/>
            <person name="Priest M."/>
            <person name="Roberts A."/>
            <person name="Saif S."/>
            <person name="Shea T."/>
            <person name="Sisk P."/>
            <person name="Stolte C."/>
            <person name="Sykes S."/>
            <person name="Wortman J."/>
            <person name="Nusbaum C."/>
            <person name="Birren B."/>
        </authorList>
    </citation>
    <scope>NUCLEOTIDE SEQUENCE [LARGE SCALE GENOMIC DNA]</scope>
    <source>
        <strain evidence="6 7">ATCC 38327</strain>
    </source>
</reference>
<evidence type="ECO:0000313" key="6">
    <source>
        <dbReference type="EMBL" id="KNE61970.1"/>
    </source>
</evidence>
<evidence type="ECO:0000313" key="7">
    <source>
        <dbReference type="Proteomes" id="UP000054350"/>
    </source>
</evidence>
<comment type="subcellular location">
    <subcellularLocation>
        <location evidence="1">Nucleus</location>
    </subcellularLocation>
</comment>
<dbReference type="GO" id="GO:0003887">
    <property type="term" value="F:DNA-directed DNA polymerase activity"/>
    <property type="evidence" value="ECO:0007669"/>
    <property type="project" value="TreeGrafter"/>
</dbReference>
<dbReference type="OMA" id="EDRVKCG"/>
<evidence type="ECO:0000256" key="1">
    <source>
        <dbReference type="ARBA" id="ARBA00004123"/>
    </source>
</evidence>
<keyword evidence="7" id="KW-1185">Reference proteome</keyword>
<feature type="compositionally biased region" description="Low complexity" evidence="5">
    <location>
        <begin position="507"/>
        <end position="521"/>
    </location>
</feature>
<keyword evidence="4" id="KW-0539">Nucleus</keyword>
<feature type="compositionally biased region" description="Low complexity" evidence="5">
    <location>
        <begin position="324"/>
        <end position="362"/>
    </location>
</feature>
<dbReference type="PANTHER" id="PTHR17598:SF13">
    <property type="entry name" value="DNA POLYMERASE DELTA SUBUNIT 3"/>
    <property type="match status" value="1"/>
</dbReference>
<evidence type="ECO:0000256" key="2">
    <source>
        <dbReference type="ARBA" id="ARBA00017589"/>
    </source>
</evidence>
<dbReference type="VEuPathDB" id="FungiDB:AMAG_07234"/>
<reference evidence="7" key="2">
    <citation type="submission" date="2009-11" db="EMBL/GenBank/DDBJ databases">
        <title>The Genome Sequence of Allomyces macrogynus strain ATCC 38327.</title>
        <authorList>
            <consortium name="The Broad Institute Genome Sequencing Platform"/>
            <person name="Russ C."/>
            <person name="Cuomo C."/>
            <person name="Shea T."/>
            <person name="Young S.K."/>
            <person name="Zeng Q."/>
            <person name="Koehrsen M."/>
            <person name="Haas B."/>
            <person name="Borodovsky M."/>
            <person name="Guigo R."/>
            <person name="Alvarado L."/>
            <person name="Berlin A."/>
            <person name="Borenstein D."/>
            <person name="Chen Z."/>
            <person name="Engels R."/>
            <person name="Freedman E."/>
            <person name="Gellesch M."/>
            <person name="Goldberg J."/>
            <person name="Griggs A."/>
            <person name="Gujja S."/>
            <person name="Heiman D."/>
            <person name="Hepburn T."/>
            <person name="Howarth C."/>
            <person name="Jen D."/>
            <person name="Larson L."/>
            <person name="Lewis B."/>
            <person name="Mehta T."/>
            <person name="Park D."/>
            <person name="Pearson M."/>
            <person name="Roberts A."/>
            <person name="Saif S."/>
            <person name="Shenoy N."/>
            <person name="Sisk P."/>
            <person name="Stolte C."/>
            <person name="Sykes S."/>
            <person name="Walk T."/>
            <person name="White J."/>
            <person name="Yandava C."/>
            <person name="Burger G."/>
            <person name="Gray M.W."/>
            <person name="Holland P.W.H."/>
            <person name="King N."/>
            <person name="Lang F.B.F."/>
            <person name="Roger A.J."/>
            <person name="Ruiz-Trillo I."/>
            <person name="Lander E."/>
            <person name="Nusbaum C."/>
        </authorList>
    </citation>
    <scope>NUCLEOTIDE SEQUENCE [LARGE SCALE GENOMIC DNA]</scope>
    <source>
        <strain evidence="7">ATCC 38327</strain>
    </source>
</reference>
<evidence type="ECO:0000256" key="5">
    <source>
        <dbReference type="SAM" id="MobiDB-lite"/>
    </source>
</evidence>
<dbReference type="Pfam" id="PF09507">
    <property type="entry name" value="CDC27"/>
    <property type="match status" value="1"/>
</dbReference>
<dbReference type="GO" id="GO:1904161">
    <property type="term" value="P:DNA synthesis involved in UV-damage excision repair"/>
    <property type="evidence" value="ECO:0007669"/>
    <property type="project" value="TreeGrafter"/>
</dbReference>
<feature type="region of interest" description="Disordered" evidence="5">
    <location>
        <begin position="242"/>
        <end position="272"/>
    </location>
</feature>
<dbReference type="InterPro" id="IPR019038">
    <property type="entry name" value="POLD3"/>
</dbReference>
<dbReference type="OrthoDB" id="514823at2759"/>
<feature type="compositionally biased region" description="Basic residues" evidence="5">
    <location>
        <begin position="453"/>
        <end position="463"/>
    </location>
</feature>
<keyword evidence="3" id="KW-0235">DNA replication</keyword>
<dbReference type="InterPro" id="IPR041913">
    <property type="entry name" value="POLD3_sf"/>
</dbReference>
<dbReference type="Gene3D" id="3.90.1030.20">
    <property type="entry name" value="DNA polymerase delta, p66 (Cdc27) subunit, wHTH domain"/>
    <property type="match status" value="1"/>
</dbReference>